<evidence type="ECO:0000313" key="2">
    <source>
        <dbReference type="Proteomes" id="UP000272942"/>
    </source>
</evidence>
<evidence type="ECO:0000313" key="1">
    <source>
        <dbReference type="EMBL" id="VDP75693.1"/>
    </source>
</evidence>
<reference evidence="1 2" key="2">
    <citation type="submission" date="2018-11" db="EMBL/GenBank/DDBJ databases">
        <authorList>
            <consortium name="Pathogen Informatics"/>
        </authorList>
    </citation>
    <scope>NUCLEOTIDE SEQUENCE [LARGE SCALE GENOMIC DNA]</scope>
    <source>
        <strain evidence="1 2">Egypt</strain>
    </source>
</reference>
<evidence type="ECO:0000313" key="3">
    <source>
        <dbReference type="WBParaSite" id="ECPE_0000551401-mRNA-1"/>
    </source>
</evidence>
<name>A0A183AEW6_9TREM</name>
<protein>
    <submittedName>
        <fullName evidence="1 3">Uncharacterized protein</fullName>
    </submittedName>
</protein>
<accession>A0A183AEW6</accession>
<sequence length="141" mass="15779">MAFAPLHWVHSTIVSPLLIGRGRTSERHGNVKESMVAFTQWGLYLNIPYIACALREYQIQSGMSTIIAPPRVSPYVLHEGFIVQQVQYRRAQGLRRGTFFTPVCLWGVEIPRISSFPLCRAAVRSVSSSASSSLAMDDRLL</sequence>
<reference evidence="3" key="1">
    <citation type="submission" date="2016-06" db="UniProtKB">
        <authorList>
            <consortium name="WormBaseParasite"/>
        </authorList>
    </citation>
    <scope>IDENTIFICATION</scope>
</reference>
<keyword evidence="2" id="KW-1185">Reference proteome</keyword>
<organism evidence="3">
    <name type="scientific">Echinostoma caproni</name>
    <dbReference type="NCBI Taxonomy" id="27848"/>
    <lineage>
        <taxon>Eukaryota</taxon>
        <taxon>Metazoa</taxon>
        <taxon>Spiralia</taxon>
        <taxon>Lophotrochozoa</taxon>
        <taxon>Platyhelminthes</taxon>
        <taxon>Trematoda</taxon>
        <taxon>Digenea</taxon>
        <taxon>Plagiorchiida</taxon>
        <taxon>Echinostomata</taxon>
        <taxon>Echinostomatoidea</taxon>
        <taxon>Echinostomatidae</taxon>
        <taxon>Echinostoma</taxon>
    </lineage>
</organism>
<dbReference type="AlphaFoldDB" id="A0A183AEW6"/>
<gene>
    <name evidence="1" type="ORF">ECPE_LOCUS5501</name>
</gene>
<dbReference type="WBParaSite" id="ECPE_0000551401-mRNA-1">
    <property type="protein sequence ID" value="ECPE_0000551401-mRNA-1"/>
    <property type="gene ID" value="ECPE_0000551401"/>
</dbReference>
<dbReference type="EMBL" id="UZAN01042365">
    <property type="protein sequence ID" value="VDP75693.1"/>
    <property type="molecule type" value="Genomic_DNA"/>
</dbReference>
<dbReference type="Proteomes" id="UP000272942">
    <property type="component" value="Unassembled WGS sequence"/>
</dbReference>
<proteinExistence type="predicted"/>